<keyword evidence="2" id="KW-1185">Reference proteome</keyword>
<protein>
    <submittedName>
        <fullName evidence="1">Uncharacterized protein</fullName>
    </submittedName>
</protein>
<accession>A0A699ZWS9</accession>
<evidence type="ECO:0000313" key="1">
    <source>
        <dbReference type="EMBL" id="GFH27387.1"/>
    </source>
</evidence>
<dbReference type="Proteomes" id="UP000485058">
    <property type="component" value="Unassembled WGS sequence"/>
</dbReference>
<comment type="caution">
    <text evidence="1">The sequence shown here is derived from an EMBL/GenBank/DDBJ whole genome shotgun (WGS) entry which is preliminary data.</text>
</comment>
<sequence>MAVPSWFNLWLQFESQELSSSVVAPWQSNLARYSRSNALHADGLGHRGEGDEGRAGVDSAVQGVVRMASALSNQAAEVAAEVARTASAVAALRLMDASSVSCTLSLLAPLAERESKACALMRRLPPGCQLSSLRIVQKEQLAPCGRAARQGSEG</sequence>
<dbReference type="AlphaFoldDB" id="A0A699ZWS9"/>
<gene>
    <name evidence="1" type="ORF">HaLaN_25700</name>
</gene>
<organism evidence="1 2">
    <name type="scientific">Haematococcus lacustris</name>
    <name type="common">Green alga</name>
    <name type="synonym">Haematococcus pluvialis</name>
    <dbReference type="NCBI Taxonomy" id="44745"/>
    <lineage>
        <taxon>Eukaryota</taxon>
        <taxon>Viridiplantae</taxon>
        <taxon>Chlorophyta</taxon>
        <taxon>core chlorophytes</taxon>
        <taxon>Chlorophyceae</taxon>
        <taxon>CS clade</taxon>
        <taxon>Chlamydomonadales</taxon>
        <taxon>Haematococcaceae</taxon>
        <taxon>Haematococcus</taxon>
    </lineage>
</organism>
<dbReference type="EMBL" id="BLLF01003456">
    <property type="protein sequence ID" value="GFH27387.1"/>
    <property type="molecule type" value="Genomic_DNA"/>
</dbReference>
<evidence type="ECO:0000313" key="2">
    <source>
        <dbReference type="Proteomes" id="UP000485058"/>
    </source>
</evidence>
<proteinExistence type="predicted"/>
<name>A0A699ZWS9_HAELA</name>
<reference evidence="1 2" key="1">
    <citation type="submission" date="2020-02" db="EMBL/GenBank/DDBJ databases">
        <title>Draft genome sequence of Haematococcus lacustris strain NIES-144.</title>
        <authorList>
            <person name="Morimoto D."/>
            <person name="Nakagawa S."/>
            <person name="Yoshida T."/>
            <person name="Sawayama S."/>
        </authorList>
    </citation>
    <scope>NUCLEOTIDE SEQUENCE [LARGE SCALE GENOMIC DNA]</scope>
    <source>
        <strain evidence="1 2">NIES-144</strain>
    </source>
</reference>